<dbReference type="RefSeq" id="XP_043050355.1">
    <property type="nucleotide sequence ID" value="XM_043195158.1"/>
</dbReference>
<dbReference type="CDD" id="cd15239">
    <property type="entry name" value="7tm_YRO2_fungal-like"/>
    <property type="match status" value="1"/>
</dbReference>
<keyword evidence="8" id="KW-1185">Reference proteome</keyword>
<comment type="subcellular location">
    <subcellularLocation>
        <location evidence="1">Membrane</location>
        <topology evidence="1">Multi-pass membrane protein</topology>
    </subcellularLocation>
</comment>
<evidence type="ECO:0000313" key="7">
    <source>
        <dbReference type="EMBL" id="KAG7194808.1"/>
    </source>
</evidence>
<keyword evidence="3 6" id="KW-0812">Transmembrane</keyword>
<dbReference type="PRINTS" id="PR00251">
    <property type="entry name" value="BACTRLOPSIN"/>
</dbReference>
<comment type="caution">
    <text evidence="7">The sequence shown here is derived from an EMBL/GenBank/DDBJ whole genome shotgun (WGS) entry which is preliminary data.</text>
</comment>
<keyword evidence="4 6" id="KW-1133">Transmembrane helix</keyword>
<dbReference type="EMBL" id="JAHMUF010000006">
    <property type="protein sequence ID" value="KAG7194808.1"/>
    <property type="molecule type" value="Genomic_DNA"/>
</dbReference>
<dbReference type="InterPro" id="IPR043476">
    <property type="entry name" value="Yro2-like_7TM"/>
</dbReference>
<name>A0A9P7VBM0_9ASCO</name>
<dbReference type="PANTHER" id="PTHR28286">
    <property type="match status" value="1"/>
</dbReference>
<accession>A0A9P7VBM0</accession>
<dbReference type="PANTHER" id="PTHR28286:SF1">
    <property type="entry name" value="30 KDA HEAT SHOCK PROTEIN-RELATED"/>
    <property type="match status" value="1"/>
</dbReference>
<comment type="similarity">
    <text evidence="2">Belongs to the archaeal/bacterial/fungal opsin family.</text>
</comment>
<evidence type="ECO:0000256" key="2">
    <source>
        <dbReference type="ARBA" id="ARBA00008130"/>
    </source>
</evidence>
<dbReference type="SUPFAM" id="SSF81321">
    <property type="entry name" value="Family A G protein-coupled receptor-like"/>
    <property type="match status" value="1"/>
</dbReference>
<evidence type="ECO:0000256" key="3">
    <source>
        <dbReference type="ARBA" id="ARBA00022692"/>
    </source>
</evidence>
<evidence type="ECO:0000256" key="5">
    <source>
        <dbReference type="ARBA" id="ARBA00023136"/>
    </source>
</evidence>
<dbReference type="GO" id="GO:0005886">
    <property type="term" value="C:plasma membrane"/>
    <property type="evidence" value="ECO:0007669"/>
    <property type="project" value="TreeGrafter"/>
</dbReference>
<dbReference type="GO" id="GO:0005783">
    <property type="term" value="C:endoplasmic reticulum"/>
    <property type="evidence" value="ECO:0007669"/>
    <property type="project" value="TreeGrafter"/>
</dbReference>
<dbReference type="InterPro" id="IPR001425">
    <property type="entry name" value="Arc/bac/fun_rhodopsins"/>
</dbReference>
<dbReference type="OrthoDB" id="536545at2759"/>
<feature type="transmembrane region" description="Helical" evidence="6">
    <location>
        <begin position="21"/>
        <end position="40"/>
    </location>
</feature>
<protein>
    <recommendedName>
        <fullName evidence="9">Family A G protein-coupled receptor-like protein</fullName>
    </recommendedName>
</protein>
<evidence type="ECO:0000313" key="8">
    <source>
        <dbReference type="Proteomes" id="UP000790833"/>
    </source>
</evidence>
<organism evidence="7 8">
    <name type="scientific">Scheffersomyces spartinae</name>
    <dbReference type="NCBI Taxonomy" id="45513"/>
    <lineage>
        <taxon>Eukaryota</taxon>
        <taxon>Fungi</taxon>
        <taxon>Dikarya</taxon>
        <taxon>Ascomycota</taxon>
        <taxon>Saccharomycotina</taxon>
        <taxon>Pichiomycetes</taxon>
        <taxon>Debaryomycetaceae</taxon>
        <taxon>Scheffersomyces</taxon>
    </lineage>
</organism>
<evidence type="ECO:0000256" key="4">
    <source>
        <dbReference type="ARBA" id="ARBA00022989"/>
    </source>
</evidence>
<dbReference type="SMART" id="SM01021">
    <property type="entry name" value="Bac_rhodopsin"/>
    <property type="match status" value="1"/>
</dbReference>
<evidence type="ECO:0000256" key="1">
    <source>
        <dbReference type="ARBA" id="ARBA00004141"/>
    </source>
</evidence>
<dbReference type="AlphaFoldDB" id="A0A9P7VBM0"/>
<evidence type="ECO:0008006" key="9">
    <source>
        <dbReference type="Google" id="ProtNLM"/>
    </source>
</evidence>
<feature type="transmembrane region" description="Helical" evidence="6">
    <location>
        <begin position="136"/>
        <end position="158"/>
    </location>
</feature>
<feature type="transmembrane region" description="Helical" evidence="6">
    <location>
        <begin position="170"/>
        <end position="193"/>
    </location>
</feature>
<feature type="transmembrane region" description="Helical" evidence="6">
    <location>
        <begin position="205"/>
        <end position="226"/>
    </location>
</feature>
<dbReference type="GeneID" id="66117863"/>
<dbReference type="Gene3D" id="1.20.1070.10">
    <property type="entry name" value="Rhodopsin 7-helix transmembrane proteins"/>
    <property type="match status" value="1"/>
</dbReference>
<keyword evidence="5 6" id="KW-0472">Membrane</keyword>
<proteinExistence type="inferred from homology"/>
<evidence type="ECO:0000256" key="6">
    <source>
        <dbReference type="SAM" id="Phobius"/>
    </source>
</evidence>
<gene>
    <name evidence="7" type="ORF">KQ657_004489</name>
</gene>
<feature type="transmembrane region" description="Helical" evidence="6">
    <location>
        <begin position="72"/>
        <end position="89"/>
    </location>
</feature>
<sequence>MGLAWGAMYGVTSNAKPIRKISYMLPFLINVIMIVAYFTYASNLGYTSIPVEFHHVSTSRGLGVRQIFYSKFVAWFLAWPAVIFGLSILTDTFSSTTALFSTKLGLFQNMFAKVLGTWVFVIGLLIGALIKSSYKWGYFTFAVFAQLFAMGLICYNYVDFVKNSSGSKKPFVFFVVMMHMLVWLLYPVCWGLSEGGNVIKPTSEAVFYGILDLINFGCLPTITAYLNAQKYDEFADIVEAQTATEKIPASPRHSGDTAA</sequence>
<reference evidence="7" key="1">
    <citation type="submission" date="2021-03" db="EMBL/GenBank/DDBJ databases">
        <authorList>
            <person name="Palmer J.M."/>
        </authorList>
    </citation>
    <scope>NUCLEOTIDE SEQUENCE</scope>
    <source>
        <strain evidence="7">ARV_011</strain>
    </source>
</reference>
<feature type="transmembrane region" description="Helical" evidence="6">
    <location>
        <begin position="110"/>
        <end position="130"/>
    </location>
</feature>
<dbReference type="Proteomes" id="UP000790833">
    <property type="component" value="Unassembled WGS sequence"/>
</dbReference>